<name>A0AA85BN79_9TREM</name>
<dbReference type="Proteomes" id="UP000050791">
    <property type="component" value="Unassembled WGS sequence"/>
</dbReference>
<sequence>MFKKENFNRLKKISFSKAKYFPSIADYLNSYNDCLVARNLRGGCFGILCAVIRRSKNGIFRSVLQS</sequence>
<dbReference type="WBParaSite" id="SMTH1_61690.1">
    <property type="protein sequence ID" value="SMTH1_61690.1"/>
    <property type="gene ID" value="SMTH1_61690"/>
</dbReference>
<reference evidence="2" key="1">
    <citation type="submission" date="2023-11" db="UniProtKB">
        <authorList>
            <consortium name="WormBaseParasite"/>
        </authorList>
    </citation>
    <scope>IDENTIFICATION</scope>
</reference>
<protein>
    <submittedName>
        <fullName evidence="2">Uncharacterized protein</fullName>
    </submittedName>
</protein>
<accession>A0AA85BN79</accession>
<dbReference type="AlphaFoldDB" id="A0AA85BN79"/>
<evidence type="ECO:0000313" key="2">
    <source>
        <dbReference type="WBParaSite" id="SMTH1_61690.1"/>
    </source>
</evidence>
<organism evidence="1 2">
    <name type="scientific">Schistosoma mattheei</name>
    <dbReference type="NCBI Taxonomy" id="31246"/>
    <lineage>
        <taxon>Eukaryota</taxon>
        <taxon>Metazoa</taxon>
        <taxon>Spiralia</taxon>
        <taxon>Lophotrochozoa</taxon>
        <taxon>Platyhelminthes</taxon>
        <taxon>Trematoda</taxon>
        <taxon>Digenea</taxon>
        <taxon>Strigeidida</taxon>
        <taxon>Schistosomatoidea</taxon>
        <taxon>Schistosomatidae</taxon>
        <taxon>Schistosoma</taxon>
    </lineage>
</organism>
<proteinExistence type="predicted"/>
<evidence type="ECO:0000313" key="1">
    <source>
        <dbReference type="Proteomes" id="UP000050791"/>
    </source>
</evidence>